<feature type="compositionally biased region" description="Acidic residues" evidence="1">
    <location>
        <begin position="542"/>
        <end position="553"/>
    </location>
</feature>
<feature type="compositionally biased region" description="Low complexity" evidence="1">
    <location>
        <begin position="721"/>
        <end position="736"/>
    </location>
</feature>
<feature type="compositionally biased region" description="Acidic residues" evidence="1">
    <location>
        <begin position="503"/>
        <end position="516"/>
    </location>
</feature>
<feature type="compositionally biased region" description="Polar residues" evidence="1">
    <location>
        <begin position="459"/>
        <end position="476"/>
    </location>
</feature>
<dbReference type="EMBL" id="LQOJ01000005">
    <property type="protein sequence ID" value="ORV10046.1"/>
    <property type="molecule type" value="Genomic_DNA"/>
</dbReference>
<accession>A0A1X1RN87</accession>
<feature type="compositionally biased region" description="Low complexity" evidence="1">
    <location>
        <begin position="402"/>
        <end position="458"/>
    </location>
</feature>
<evidence type="ECO:0000313" key="2">
    <source>
        <dbReference type="EMBL" id="ORV10046.1"/>
    </source>
</evidence>
<comment type="caution">
    <text evidence="2">The sequence shown here is derived from an EMBL/GenBank/DDBJ whole genome shotgun (WGS) entry which is preliminary data.</text>
</comment>
<feature type="region of interest" description="Disordered" evidence="1">
    <location>
        <begin position="618"/>
        <end position="646"/>
    </location>
</feature>
<proteinExistence type="predicted"/>
<dbReference type="Proteomes" id="UP000193484">
    <property type="component" value="Unassembled WGS sequence"/>
</dbReference>
<organism evidence="2 3">
    <name type="scientific">Mycolicibacterium fallax</name>
    <name type="common">Mycobacterium fallax</name>
    <dbReference type="NCBI Taxonomy" id="1793"/>
    <lineage>
        <taxon>Bacteria</taxon>
        <taxon>Bacillati</taxon>
        <taxon>Actinomycetota</taxon>
        <taxon>Actinomycetes</taxon>
        <taxon>Mycobacteriales</taxon>
        <taxon>Mycobacteriaceae</taxon>
        <taxon>Mycolicibacterium</taxon>
    </lineage>
</organism>
<feature type="region of interest" description="Disordered" evidence="1">
    <location>
        <begin position="683"/>
        <end position="743"/>
    </location>
</feature>
<evidence type="ECO:0000313" key="3">
    <source>
        <dbReference type="Proteomes" id="UP000193484"/>
    </source>
</evidence>
<evidence type="ECO:0000256" key="1">
    <source>
        <dbReference type="SAM" id="MobiDB-lite"/>
    </source>
</evidence>
<feature type="region of interest" description="Disordered" evidence="1">
    <location>
        <begin position="393"/>
        <end position="583"/>
    </location>
</feature>
<sequence>MDTMTKNKNSNVIDAEVISVEYDDDKPKIKARNVSPGKQGLVNAAQRHLDNLSPARKAALSRILKKAGIVGMATYAASLITPKITDQLAGEGDHKWACKAPEHGRTQFYPVTGNGNYDDAADVDKLDSLTADLNAKTFGYDSESIRSFHNFKCVDGCVDTITEPSTLTADVADKYFAAVHDAYGDTISDLNSASDEPWVQTLIQQRYGTLSDRQDEVQTISQAAGKMLGSTNSAAEEAQSLLRNTIRKTRADLAHGYTHGQSGFSWTATAAGAAAGLKKGIVGAGIGAVGAGLVSGLWGDHFPDDIKEALDTRLDDAAGKAKAALGDADDDVERFNATVADFGGATRSGEGVLDRAKNALGDVWGKVTDAVDGIIPDHIPGVGDGINPLGNLGDIAASPLGTSPSTDSPSNTSPSTDSPSDTSPGAQTPTTATPTSPRGNVQTPSMGTPSMSSPLGSMQTPSMGTPSAATPTSSMMTPAAFDSLMGNQPEATPELFEGTEVPLGDEDTAAEDTDKSDDDKAELTDPQTVDSTDDSPEKSDDTSDGEVVTDENGDPVTTPEPAAPEPTDEQKRTVQLPDGKTVTFPNEKLADMVRTMAASNPENPVSLYDAADRAGFQLPPMGTDIGQPVPPMDVQPGDVVKGADGTGVAIGNGEVLMESGEVKPIEEVAKVDSAGHGIFRLETTEADAPAPAPAAAPEQPVVPPPAAPAPVTEQPAPPAPVVGDPAPAAPPVTGDPLDLLAAV</sequence>
<keyword evidence="3" id="KW-1185">Reference proteome</keyword>
<reference evidence="2 3" key="1">
    <citation type="submission" date="2016-01" db="EMBL/GenBank/DDBJ databases">
        <title>The new phylogeny of the genus Mycobacterium.</title>
        <authorList>
            <person name="Tarcisio F."/>
            <person name="Conor M."/>
            <person name="Antonella G."/>
            <person name="Elisabetta G."/>
            <person name="Giulia F.S."/>
            <person name="Sara T."/>
            <person name="Anna F."/>
            <person name="Clotilde B."/>
            <person name="Roberto B."/>
            <person name="Veronica D.S."/>
            <person name="Fabio R."/>
            <person name="Monica P."/>
            <person name="Olivier J."/>
            <person name="Enrico T."/>
            <person name="Nicola S."/>
        </authorList>
    </citation>
    <scope>NUCLEOTIDE SEQUENCE [LARGE SCALE GENOMIC DNA]</scope>
    <source>
        <strain evidence="2 3">DSM 44179</strain>
    </source>
</reference>
<feature type="compositionally biased region" description="Pro residues" evidence="1">
    <location>
        <begin position="690"/>
        <end position="708"/>
    </location>
</feature>
<gene>
    <name evidence="2" type="ORF">AWC04_01060</name>
</gene>
<protein>
    <submittedName>
        <fullName evidence="2">Uncharacterized protein</fullName>
    </submittedName>
</protein>
<dbReference type="AlphaFoldDB" id="A0A1X1RN87"/>
<name>A0A1X1RN87_MYCFA</name>